<reference evidence="1" key="1">
    <citation type="submission" date="2018-02" db="EMBL/GenBank/DDBJ databases">
        <title>Rhizophora mucronata_Transcriptome.</title>
        <authorList>
            <person name="Meera S.P."/>
            <person name="Sreeshan A."/>
            <person name="Augustine A."/>
        </authorList>
    </citation>
    <scope>NUCLEOTIDE SEQUENCE</scope>
    <source>
        <tissue evidence="1">Leaf</tissue>
    </source>
</reference>
<sequence>MYNMLSNLASLRITCFSHFYVKLASFPL</sequence>
<accession>A0A2P2NVP1</accession>
<dbReference type="EMBL" id="GGEC01066090">
    <property type="protein sequence ID" value="MBX46574.1"/>
    <property type="molecule type" value="Transcribed_RNA"/>
</dbReference>
<evidence type="ECO:0000313" key="1">
    <source>
        <dbReference type="EMBL" id="MBX46574.1"/>
    </source>
</evidence>
<name>A0A2P2NVP1_RHIMU</name>
<dbReference type="AlphaFoldDB" id="A0A2P2NVP1"/>
<proteinExistence type="predicted"/>
<protein>
    <submittedName>
        <fullName evidence="1">Uncharacterized protein</fullName>
    </submittedName>
</protein>
<organism evidence="1">
    <name type="scientific">Rhizophora mucronata</name>
    <name type="common">Asiatic mangrove</name>
    <dbReference type="NCBI Taxonomy" id="61149"/>
    <lineage>
        <taxon>Eukaryota</taxon>
        <taxon>Viridiplantae</taxon>
        <taxon>Streptophyta</taxon>
        <taxon>Embryophyta</taxon>
        <taxon>Tracheophyta</taxon>
        <taxon>Spermatophyta</taxon>
        <taxon>Magnoliopsida</taxon>
        <taxon>eudicotyledons</taxon>
        <taxon>Gunneridae</taxon>
        <taxon>Pentapetalae</taxon>
        <taxon>rosids</taxon>
        <taxon>fabids</taxon>
        <taxon>Malpighiales</taxon>
        <taxon>Rhizophoraceae</taxon>
        <taxon>Rhizophora</taxon>
    </lineage>
</organism>